<gene>
    <name evidence="2" type="ORF">BJ508DRAFT_163259</name>
</gene>
<evidence type="ECO:0000313" key="2">
    <source>
        <dbReference type="EMBL" id="RPA77794.1"/>
    </source>
</evidence>
<reference evidence="2 3" key="1">
    <citation type="journal article" date="2018" name="Nat. Ecol. Evol.">
        <title>Pezizomycetes genomes reveal the molecular basis of ectomycorrhizal truffle lifestyle.</title>
        <authorList>
            <person name="Murat C."/>
            <person name="Payen T."/>
            <person name="Noel B."/>
            <person name="Kuo A."/>
            <person name="Morin E."/>
            <person name="Chen J."/>
            <person name="Kohler A."/>
            <person name="Krizsan K."/>
            <person name="Balestrini R."/>
            <person name="Da Silva C."/>
            <person name="Montanini B."/>
            <person name="Hainaut M."/>
            <person name="Levati E."/>
            <person name="Barry K.W."/>
            <person name="Belfiori B."/>
            <person name="Cichocki N."/>
            <person name="Clum A."/>
            <person name="Dockter R.B."/>
            <person name="Fauchery L."/>
            <person name="Guy J."/>
            <person name="Iotti M."/>
            <person name="Le Tacon F."/>
            <person name="Lindquist E.A."/>
            <person name="Lipzen A."/>
            <person name="Malagnac F."/>
            <person name="Mello A."/>
            <person name="Molinier V."/>
            <person name="Miyauchi S."/>
            <person name="Poulain J."/>
            <person name="Riccioni C."/>
            <person name="Rubini A."/>
            <person name="Sitrit Y."/>
            <person name="Splivallo R."/>
            <person name="Traeger S."/>
            <person name="Wang M."/>
            <person name="Zifcakova L."/>
            <person name="Wipf D."/>
            <person name="Zambonelli A."/>
            <person name="Paolocci F."/>
            <person name="Nowrousian M."/>
            <person name="Ottonello S."/>
            <person name="Baldrian P."/>
            <person name="Spatafora J.W."/>
            <person name="Henrissat B."/>
            <person name="Nagy L.G."/>
            <person name="Aury J.M."/>
            <person name="Wincker P."/>
            <person name="Grigoriev I.V."/>
            <person name="Bonfante P."/>
            <person name="Martin F.M."/>
        </authorList>
    </citation>
    <scope>NUCLEOTIDE SEQUENCE [LARGE SCALE GENOMIC DNA]</scope>
    <source>
        <strain evidence="2 3">RN42</strain>
    </source>
</reference>
<protein>
    <submittedName>
        <fullName evidence="2">Uncharacterized protein</fullName>
    </submittedName>
</protein>
<organism evidence="2 3">
    <name type="scientific">Ascobolus immersus RN42</name>
    <dbReference type="NCBI Taxonomy" id="1160509"/>
    <lineage>
        <taxon>Eukaryota</taxon>
        <taxon>Fungi</taxon>
        <taxon>Dikarya</taxon>
        <taxon>Ascomycota</taxon>
        <taxon>Pezizomycotina</taxon>
        <taxon>Pezizomycetes</taxon>
        <taxon>Pezizales</taxon>
        <taxon>Ascobolaceae</taxon>
        <taxon>Ascobolus</taxon>
    </lineage>
</organism>
<dbReference type="AlphaFoldDB" id="A0A3N4I7N5"/>
<evidence type="ECO:0000313" key="3">
    <source>
        <dbReference type="Proteomes" id="UP000275078"/>
    </source>
</evidence>
<dbReference type="Proteomes" id="UP000275078">
    <property type="component" value="Unassembled WGS sequence"/>
</dbReference>
<accession>A0A3N4I7N5</accession>
<proteinExistence type="predicted"/>
<evidence type="ECO:0000256" key="1">
    <source>
        <dbReference type="SAM" id="MobiDB-lite"/>
    </source>
</evidence>
<name>A0A3N4I7N5_ASCIM</name>
<dbReference type="EMBL" id="ML119720">
    <property type="protein sequence ID" value="RPA77794.1"/>
    <property type="molecule type" value="Genomic_DNA"/>
</dbReference>
<feature type="region of interest" description="Disordered" evidence="1">
    <location>
        <begin position="1"/>
        <end position="24"/>
    </location>
</feature>
<keyword evidence="3" id="KW-1185">Reference proteome</keyword>
<sequence length="166" mass="17915">MMEGMSQPNAGIPQLVPQRNKPTSIPLHGMGLDLPGRLVSRIQELASLNFGRWNAVARQPLEGGIDSTSEAPSDSALWKEGALNRAVGGGKKKHPLVSITCRPMCIQTGSTIRQFDKHTSSSESAQLTSRNLGITSVRHGHSVMLLAPEINGETITKLQTKHFCIP</sequence>